<sequence>MSLGYSGSFTAEKDREFFCDTCGARCTRSINGDLEYGHLVGCPHRPDDFKIGTSEGRRYRPDEGSDGGASA</sequence>
<evidence type="ECO:0000313" key="3">
    <source>
        <dbReference type="Proteomes" id="UP000011526"/>
    </source>
</evidence>
<dbReference type="PATRIC" id="fig|1227467.4.peg.980"/>
<dbReference type="Proteomes" id="UP000011526">
    <property type="component" value="Unassembled WGS sequence"/>
</dbReference>
<proteinExistence type="predicted"/>
<reference evidence="2 3" key="1">
    <citation type="journal article" date="2014" name="PLoS Genet.">
        <title>Phylogenetically driven sequencing of extremely halophilic archaea reveals strategies for static and dynamic osmo-response.</title>
        <authorList>
            <person name="Becker E.A."/>
            <person name="Seitzer P.M."/>
            <person name="Tritt A."/>
            <person name="Larsen D."/>
            <person name="Krusor M."/>
            <person name="Yao A.I."/>
            <person name="Wu D."/>
            <person name="Madern D."/>
            <person name="Eisen J.A."/>
            <person name="Darling A.E."/>
            <person name="Facciotti M.T."/>
        </authorList>
    </citation>
    <scope>NUCLEOTIDE SEQUENCE [LARGE SCALE GENOMIC DNA]</scope>
    <source>
        <strain evidence="2 3">JCM 9100</strain>
    </source>
</reference>
<keyword evidence="3" id="KW-1185">Reference proteome</keyword>
<feature type="region of interest" description="Disordered" evidence="1">
    <location>
        <begin position="49"/>
        <end position="71"/>
    </location>
</feature>
<gene>
    <name evidence="2" type="ORF">C465_05181</name>
</gene>
<feature type="compositionally biased region" description="Basic and acidic residues" evidence="1">
    <location>
        <begin position="49"/>
        <end position="63"/>
    </location>
</feature>
<name>M0EUD3_9EURY</name>
<dbReference type="RefSeq" id="WP_004596360.1">
    <property type="nucleotide sequence ID" value="NZ_AOJM01000036.1"/>
</dbReference>
<evidence type="ECO:0000313" key="2">
    <source>
        <dbReference type="EMBL" id="ELZ50708.1"/>
    </source>
</evidence>
<dbReference type="AlphaFoldDB" id="M0EUD3"/>
<accession>M0EUD3</accession>
<comment type="caution">
    <text evidence="2">The sequence shown here is derived from an EMBL/GenBank/DDBJ whole genome shotgun (WGS) entry which is preliminary data.</text>
</comment>
<protein>
    <submittedName>
        <fullName evidence="2">Uncharacterized protein</fullName>
    </submittedName>
</protein>
<evidence type="ECO:0000256" key="1">
    <source>
        <dbReference type="SAM" id="MobiDB-lite"/>
    </source>
</evidence>
<dbReference type="EMBL" id="AOJM01000036">
    <property type="protein sequence ID" value="ELZ50708.1"/>
    <property type="molecule type" value="Genomic_DNA"/>
</dbReference>
<organism evidence="2 3">
    <name type="scientific">Halorubrum distributum JCM 9100</name>
    <dbReference type="NCBI Taxonomy" id="1227467"/>
    <lineage>
        <taxon>Archaea</taxon>
        <taxon>Methanobacteriati</taxon>
        <taxon>Methanobacteriota</taxon>
        <taxon>Stenosarchaea group</taxon>
        <taxon>Halobacteria</taxon>
        <taxon>Halobacteriales</taxon>
        <taxon>Haloferacaceae</taxon>
        <taxon>Halorubrum</taxon>
        <taxon>Halorubrum distributum group</taxon>
    </lineage>
</organism>